<dbReference type="OrthoDB" id="580775at2"/>
<evidence type="ECO:0000259" key="1">
    <source>
        <dbReference type="Pfam" id="PF00501"/>
    </source>
</evidence>
<dbReference type="Gene3D" id="3.40.50.12780">
    <property type="entry name" value="N-terminal domain of ligase-like"/>
    <property type="match status" value="1"/>
</dbReference>
<dbReference type="PANTHER" id="PTHR43845:SF1">
    <property type="entry name" value="BLR5969 PROTEIN"/>
    <property type="match status" value="1"/>
</dbReference>
<keyword evidence="3" id="KW-1185">Reference proteome</keyword>
<dbReference type="InterPro" id="IPR045851">
    <property type="entry name" value="AMP-bd_C_sf"/>
</dbReference>
<dbReference type="eggNOG" id="COG1541">
    <property type="taxonomic scope" value="Bacteria"/>
</dbReference>
<dbReference type="STRING" id="177439.DP1856"/>
<dbReference type="RefSeq" id="WP_011189097.1">
    <property type="nucleotide sequence ID" value="NC_006138.1"/>
</dbReference>
<dbReference type="HOGENOM" id="CLU_035301_1_2_7"/>
<sequence length="434" mass="47540">MLADKYNIEQAISLRRAPLAQIEEVQLVLLKRHLLHALSIPFYKKALGIGKKEIEALSSVAELSQLPFTTREQLDSHADAFGLRNERAFRDIALTSGTTGNAVVVPYTEADLKRLAFNEAMAFYGAGVRPEDRVLLTVTLDRCFVAGLAYYSGITFLGASAIRSGPGQPARQWHTINTLKPKIIVGVPTFLRDLGQWALAEGIDPATSSIKSIITIGESVRQPDHGLTPLGAQLHDLWQADLYSSYGATEFETAFSECTMARGGHVHPELMLVEVVDDHGRVVADGVSGEVVVTPLGIEGFPLVRLKTGDISRLENSPCACGWNTKRLGPVEGRLAQRLKYKGTTLYPETIFNILQKVEAVSGAYVEVRTGADGIDDVHVVVGCDDKALDKKFEEMLQAQLRVKPTLTVLPPEQVKATMTADGGRKPRKFFDYR</sequence>
<reference evidence="3" key="1">
    <citation type="journal article" date="2004" name="Environ. Microbiol.">
        <title>The genome of Desulfotalea psychrophila, a sulfate-reducing bacterium from permanently cold Arctic sediments.</title>
        <authorList>
            <person name="Rabus R."/>
            <person name="Ruepp A."/>
            <person name="Frickey T."/>
            <person name="Rattei T."/>
            <person name="Fartmann B."/>
            <person name="Stark M."/>
            <person name="Bauer M."/>
            <person name="Zibat A."/>
            <person name="Lombardot T."/>
            <person name="Becker I."/>
            <person name="Amann J."/>
            <person name="Gellner K."/>
            <person name="Teeling H."/>
            <person name="Leuschner W.D."/>
            <person name="Gloeckner F.-O."/>
            <person name="Lupas A.N."/>
            <person name="Amann R."/>
            <person name="Klenk H.-P."/>
        </authorList>
    </citation>
    <scope>NUCLEOTIDE SEQUENCE [LARGE SCALE GENOMIC DNA]</scope>
    <source>
        <strain evidence="3">DSM 12343 / LSv54</strain>
    </source>
</reference>
<dbReference type="Gene3D" id="3.30.300.30">
    <property type="match status" value="1"/>
</dbReference>
<dbReference type="InterPro" id="IPR042099">
    <property type="entry name" value="ANL_N_sf"/>
</dbReference>
<name>Q6AM40_DESPS</name>
<evidence type="ECO:0000313" key="2">
    <source>
        <dbReference type="EMBL" id="CAG36585.1"/>
    </source>
</evidence>
<accession>Q6AM40</accession>
<organism evidence="2 3">
    <name type="scientific">Desulfotalea psychrophila (strain LSv54 / DSM 12343)</name>
    <dbReference type="NCBI Taxonomy" id="177439"/>
    <lineage>
        <taxon>Bacteria</taxon>
        <taxon>Pseudomonadati</taxon>
        <taxon>Thermodesulfobacteriota</taxon>
        <taxon>Desulfobulbia</taxon>
        <taxon>Desulfobulbales</taxon>
        <taxon>Desulfocapsaceae</taxon>
        <taxon>Desulfotalea</taxon>
    </lineage>
</organism>
<dbReference type="InterPro" id="IPR000873">
    <property type="entry name" value="AMP-dep_synth/lig_dom"/>
</dbReference>
<dbReference type="Proteomes" id="UP000000602">
    <property type="component" value="Chromosome"/>
</dbReference>
<feature type="domain" description="AMP-dependent synthetase/ligase" evidence="1">
    <location>
        <begin position="93"/>
        <end position="293"/>
    </location>
</feature>
<dbReference type="SUPFAM" id="SSF56801">
    <property type="entry name" value="Acetyl-CoA synthetase-like"/>
    <property type="match status" value="1"/>
</dbReference>
<protein>
    <submittedName>
        <fullName evidence="2">Related to coenzyme F390 synthetase</fullName>
    </submittedName>
</protein>
<proteinExistence type="predicted"/>
<dbReference type="KEGG" id="dps:DP1856"/>
<gene>
    <name evidence="2" type="ordered locus">DP1856</name>
</gene>
<dbReference type="EMBL" id="CR522870">
    <property type="protein sequence ID" value="CAG36585.1"/>
    <property type="molecule type" value="Genomic_DNA"/>
</dbReference>
<dbReference type="Pfam" id="PF00501">
    <property type="entry name" value="AMP-binding"/>
    <property type="match status" value="1"/>
</dbReference>
<dbReference type="AlphaFoldDB" id="Q6AM40"/>
<evidence type="ECO:0000313" key="3">
    <source>
        <dbReference type="Proteomes" id="UP000000602"/>
    </source>
</evidence>
<dbReference type="PANTHER" id="PTHR43845">
    <property type="entry name" value="BLR5969 PROTEIN"/>
    <property type="match status" value="1"/>
</dbReference>